<reference evidence="4" key="1">
    <citation type="submission" date="2015-03" db="EMBL/GenBank/DDBJ databases">
        <authorList>
            <person name="Urmite Genomes"/>
        </authorList>
    </citation>
    <scope>NUCLEOTIDE SEQUENCE [LARGE SCALE GENOMIC DNA]</scope>
    <source>
        <strain evidence="4">Arc-Hr</strain>
    </source>
</reference>
<feature type="region of interest" description="Disordered" evidence="1">
    <location>
        <begin position="1"/>
        <end position="37"/>
    </location>
</feature>
<keyword evidence="4" id="KW-1185">Reference proteome</keyword>
<dbReference type="EMBL" id="CSTE01000002">
    <property type="protein sequence ID" value="CQR50400.1"/>
    <property type="molecule type" value="Genomic_DNA"/>
</dbReference>
<name>A0A0D6JS44_9EURY</name>
<dbReference type="RefSeq" id="WP_089778446.1">
    <property type="nucleotide sequence ID" value="NZ_CABLRR010000002.1"/>
</dbReference>
<dbReference type="Proteomes" id="UP000198902">
    <property type="component" value="Unassembled WGS sequence"/>
</dbReference>
<protein>
    <recommendedName>
        <fullName evidence="2">DUF7511 domain-containing protein</fullName>
    </recommendedName>
</protein>
<feature type="compositionally biased region" description="Basic and acidic residues" evidence="1">
    <location>
        <begin position="10"/>
        <end position="20"/>
    </location>
</feature>
<evidence type="ECO:0000313" key="4">
    <source>
        <dbReference type="Proteomes" id="UP000198902"/>
    </source>
</evidence>
<gene>
    <name evidence="3" type="ORF">BN996_01880</name>
</gene>
<evidence type="ECO:0000259" key="2">
    <source>
        <dbReference type="Pfam" id="PF24351"/>
    </source>
</evidence>
<dbReference type="OrthoDB" id="186853at2157"/>
<sequence>MGSEPVHPPDSGREHPERPRLASRLTTHPDGREECTIYPADATPEDQLTQWLSAFEGSYVDLDSMA</sequence>
<organism evidence="3 4">
    <name type="scientific">Haloferax massiliensis</name>
    <dbReference type="NCBI Taxonomy" id="1476858"/>
    <lineage>
        <taxon>Archaea</taxon>
        <taxon>Methanobacteriati</taxon>
        <taxon>Methanobacteriota</taxon>
        <taxon>Stenosarchaea group</taxon>
        <taxon>Halobacteria</taxon>
        <taxon>Halobacteriales</taxon>
        <taxon>Haloferacaceae</taxon>
        <taxon>Haloferax</taxon>
    </lineage>
</organism>
<evidence type="ECO:0000313" key="3">
    <source>
        <dbReference type="EMBL" id="CQR50400.1"/>
    </source>
</evidence>
<accession>A0A0D6JS44</accession>
<evidence type="ECO:0000256" key="1">
    <source>
        <dbReference type="SAM" id="MobiDB-lite"/>
    </source>
</evidence>
<feature type="domain" description="DUF7511" evidence="2">
    <location>
        <begin position="21"/>
        <end position="65"/>
    </location>
</feature>
<proteinExistence type="predicted"/>
<dbReference type="InterPro" id="IPR055933">
    <property type="entry name" value="DUF7511"/>
</dbReference>
<dbReference type="AlphaFoldDB" id="A0A0D6JS44"/>
<dbReference type="Pfam" id="PF24351">
    <property type="entry name" value="DUF7511"/>
    <property type="match status" value="1"/>
</dbReference>